<sequence length="187" mass="21497">DRCRQSGRPARDRVRGDERAGHLRARARARRPGRRRLRRPRDPARRRAQGRGHVHGRPGSRAADAGVDGVHGRVLLRLVHLLQRGRADPQGPRPGDRRQARARRRGHHRLRAHAVVAAAQHALARPGLCRGRRAHAQARRREDRGPGQVRRLRHRQRVRRRVRPGLRRALPRPAVRRPAQARGVHRL</sequence>
<feature type="compositionally biased region" description="Basic and acidic residues" evidence="1">
    <location>
        <begin position="9"/>
        <end position="21"/>
    </location>
</feature>
<accession>A0A6J4MAS8</accession>
<feature type="region of interest" description="Disordered" evidence="1">
    <location>
        <begin position="83"/>
        <end position="107"/>
    </location>
</feature>
<feature type="region of interest" description="Disordered" evidence="1">
    <location>
        <begin position="130"/>
        <end position="187"/>
    </location>
</feature>
<feature type="compositionally biased region" description="Basic residues" evidence="1">
    <location>
        <begin position="46"/>
        <end position="58"/>
    </location>
</feature>
<name>A0A6J4MAS8_9ACTN</name>
<feature type="non-terminal residue" evidence="2">
    <location>
        <position position="187"/>
    </location>
</feature>
<evidence type="ECO:0000256" key="1">
    <source>
        <dbReference type="SAM" id="MobiDB-lite"/>
    </source>
</evidence>
<protein>
    <submittedName>
        <fullName evidence="2">Hypoxanthine-guanine phosphoribosyltransferase</fullName>
        <ecNumber evidence="2">2.4.2.8</ecNumber>
    </submittedName>
</protein>
<dbReference type="EC" id="2.4.2.8" evidence="2"/>
<feature type="non-terminal residue" evidence="2">
    <location>
        <position position="1"/>
    </location>
</feature>
<feature type="compositionally biased region" description="Low complexity" evidence="1">
    <location>
        <begin position="171"/>
        <end position="187"/>
    </location>
</feature>
<keyword evidence="2" id="KW-0808">Transferase</keyword>
<organism evidence="2">
    <name type="scientific">uncultured Frankineae bacterium</name>
    <dbReference type="NCBI Taxonomy" id="437475"/>
    <lineage>
        <taxon>Bacteria</taxon>
        <taxon>Bacillati</taxon>
        <taxon>Actinomycetota</taxon>
        <taxon>Actinomycetes</taxon>
        <taxon>Frankiales</taxon>
        <taxon>environmental samples</taxon>
    </lineage>
</organism>
<feature type="compositionally biased region" description="Basic residues" evidence="1">
    <location>
        <begin position="22"/>
        <end position="39"/>
    </location>
</feature>
<gene>
    <name evidence="2" type="ORF">AVDCRST_MAG07-3289</name>
</gene>
<dbReference type="AlphaFoldDB" id="A0A6J4MAS8"/>
<evidence type="ECO:0000313" key="2">
    <source>
        <dbReference type="EMBL" id="CAA9354750.1"/>
    </source>
</evidence>
<feature type="compositionally biased region" description="Basic residues" evidence="1">
    <location>
        <begin position="150"/>
        <end position="170"/>
    </location>
</feature>
<reference evidence="2" key="1">
    <citation type="submission" date="2020-02" db="EMBL/GenBank/DDBJ databases">
        <authorList>
            <person name="Meier V. D."/>
        </authorList>
    </citation>
    <scope>NUCLEOTIDE SEQUENCE</scope>
    <source>
        <strain evidence="2">AVDCRST_MAG07</strain>
    </source>
</reference>
<dbReference type="EMBL" id="CADCUB010000157">
    <property type="protein sequence ID" value="CAA9354750.1"/>
    <property type="molecule type" value="Genomic_DNA"/>
</dbReference>
<keyword evidence="2" id="KW-0328">Glycosyltransferase</keyword>
<feature type="region of interest" description="Disordered" evidence="1">
    <location>
        <begin position="1"/>
        <end position="68"/>
    </location>
</feature>
<proteinExistence type="predicted"/>
<dbReference type="GO" id="GO:0016757">
    <property type="term" value="F:glycosyltransferase activity"/>
    <property type="evidence" value="ECO:0007669"/>
    <property type="project" value="UniProtKB-KW"/>
</dbReference>